<sequence length="808" mass="92502">MSVTRNNHYVPQWHQRRFLLAGQNELAYLDLTPAMHRKGNGTQVPGRSLHRTPTVRAFVEKDLYSTFFGTAVSDEIERRLFGDIDTRGAEAIRAFEGVDQAAWHSNFETLFEYLDVQKLRTPKGLAWLRKQYPELSQNQLMMEMQSIRMLNCTTWTTGVREIVSAEQATTKFILTDHPVTVYNHAAPPRDRLNKYPDDPSIALKCSQTIFPLSQNHCLVLTNLEYAKDHAASPLEKRTFARRFHNALVNTINFIRTRHLTDEQVTEINFIAKARAHRYIAAGRREWLYPEETVTKPWRDLRSTLLPPEDGLFHFGGEIYVGYEDGRVDYQDEFGRREGPRPWLVKAAPSQPIGNREPCPCGSGLPFSSCCKSRPQHLRTSWTEKSIRERNLMFLTGIENFLELDGKDWDEIRRSMTDEKIATLYDMYSSLWPRETDLLALLPKPDGTFRSVFTGSLHPKLIAEFALGAPLYFGEIIIQHPFVNPASLKKEMRPTEDPHAYRGEVLKSLMTFFNFAPLVQAGLVQLIPDPWDFDLHLRDQTMRMAEARRPWMKLDLKDDARLNEILDEDVRRMMLGLPDEAHLSRLAELPEADLPADTAVLLRYLEQERLDDPLAVLQERSLGAGGQLNAMQMAPNFEMTMYLAQATGAQILTDSPFRWRELQLALNRRYLGTAAALNELRAMVHASPLRFPIGFEPLITLKDERAFTDITAVFDGAYRYLRTTTPDTTRPNYEAQLAARFNRNKSVADAFFDKNGVPHSLGKVTSMFRLGGLQDNHINRLLLMSSAEHHLDGVPMATFVERWPNGGLV</sequence>
<dbReference type="RefSeq" id="WP_046143899.1">
    <property type="nucleotide sequence ID" value="NZ_LAJG01000025.1"/>
</dbReference>
<evidence type="ECO:0000313" key="1">
    <source>
        <dbReference type="EMBL" id="KKB77449.1"/>
    </source>
</evidence>
<dbReference type="EMBL" id="LAJG01000025">
    <property type="protein sequence ID" value="KKB77449.1"/>
    <property type="molecule type" value="Genomic_DNA"/>
</dbReference>
<name>A0A0F5L5F6_9HYPH</name>
<organism evidence="1 2">
    <name type="scientific">Devosia soli</name>
    <dbReference type="NCBI Taxonomy" id="361041"/>
    <lineage>
        <taxon>Bacteria</taxon>
        <taxon>Pseudomonadati</taxon>
        <taxon>Pseudomonadota</taxon>
        <taxon>Alphaproteobacteria</taxon>
        <taxon>Hyphomicrobiales</taxon>
        <taxon>Devosiaceae</taxon>
        <taxon>Devosia</taxon>
    </lineage>
</organism>
<reference evidence="1 2" key="1">
    <citation type="submission" date="2015-03" db="EMBL/GenBank/DDBJ databases">
        <authorList>
            <person name="Hassan Y.I."/>
            <person name="Lepp D."/>
            <person name="Zhou T."/>
        </authorList>
    </citation>
    <scope>NUCLEOTIDE SEQUENCE [LARGE SCALE GENOMIC DNA]</scope>
    <source>
        <strain evidence="1 2">GH2-10</strain>
    </source>
</reference>
<accession>A0A0F5L5F6</accession>
<dbReference type="OrthoDB" id="1551443at2"/>
<dbReference type="InterPro" id="IPR025332">
    <property type="entry name" value="DUF4238"/>
</dbReference>
<dbReference type="PATRIC" id="fig|361041.3.peg.2382"/>
<evidence type="ECO:0008006" key="3">
    <source>
        <dbReference type="Google" id="ProtNLM"/>
    </source>
</evidence>
<comment type="caution">
    <text evidence="1">The sequence shown here is derived from an EMBL/GenBank/DDBJ whole genome shotgun (WGS) entry which is preliminary data.</text>
</comment>
<dbReference type="AlphaFoldDB" id="A0A0F5L5F6"/>
<gene>
    <name evidence="1" type="ORF">VW35_14965</name>
</gene>
<protein>
    <recommendedName>
        <fullName evidence="3">DUF4238 domain-containing protein</fullName>
    </recommendedName>
</protein>
<dbReference type="Pfam" id="PF14022">
    <property type="entry name" value="DUF4238"/>
    <property type="match status" value="1"/>
</dbReference>
<keyword evidence="2" id="KW-1185">Reference proteome</keyword>
<proteinExistence type="predicted"/>
<dbReference type="Proteomes" id="UP000033514">
    <property type="component" value="Unassembled WGS sequence"/>
</dbReference>
<evidence type="ECO:0000313" key="2">
    <source>
        <dbReference type="Proteomes" id="UP000033514"/>
    </source>
</evidence>